<reference evidence="6 7" key="1">
    <citation type="submission" date="2016-11" db="EMBL/GenBank/DDBJ databases">
        <authorList>
            <person name="Varghese N."/>
            <person name="Submissions S."/>
        </authorList>
    </citation>
    <scope>NUCLEOTIDE SEQUENCE [LARGE SCALE GENOMIC DNA]</scope>
    <source>
        <strain evidence="6 7">FD</strain>
    </source>
</reference>
<dbReference type="Pfam" id="PF04688">
    <property type="entry name" value="Holin_SPP1"/>
    <property type="match status" value="1"/>
</dbReference>
<keyword evidence="3 5" id="KW-1133">Transmembrane helix</keyword>
<keyword evidence="4 5" id="KW-0472">Membrane</keyword>
<comment type="caution">
    <text evidence="6">The sequence shown here is derived from an EMBL/GenBank/DDBJ whole genome shotgun (WGS) entry which is preliminary data.</text>
</comment>
<dbReference type="AlphaFoldDB" id="A0AB74EU09"/>
<dbReference type="GO" id="GO:0016020">
    <property type="term" value="C:membrane"/>
    <property type="evidence" value="ECO:0007669"/>
    <property type="project" value="UniProtKB-SubCell"/>
</dbReference>
<accession>A0AB74EU09</accession>
<evidence type="ECO:0000256" key="5">
    <source>
        <dbReference type="SAM" id="Phobius"/>
    </source>
</evidence>
<gene>
    <name evidence="6" type="ORF">SAMN04515649_101299</name>
</gene>
<evidence type="ECO:0000313" key="6">
    <source>
        <dbReference type="EMBL" id="SHK93314.1"/>
    </source>
</evidence>
<comment type="subcellular location">
    <subcellularLocation>
        <location evidence="1">Membrane</location>
    </subcellularLocation>
</comment>
<dbReference type="Proteomes" id="UP000184012">
    <property type="component" value="Unassembled WGS sequence"/>
</dbReference>
<feature type="transmembrane region" description="Helical" evidence="5">
    <location>
        <begin position="18"/>
        <end position="38"/>
    </location>
</feature>
<dbReference type="EMBL" id="FRBP01000001">
    <property type="protein sequence ID" value="SHK93314.1"/>
    <property type="molecule type" value="Genomic_DNA"/>
</dbReference>
<evidence type="ECO:0000256" key="1">
    <source>
        <dbReference type="ARBA" id="ARBA00004370"/>
    </source>
</evidence>
<dbReference type="RefSeq" id="WP_073381983.1">
    <property type="nucleotide sequence ID" value="NZ_FRBP01000001.1"/>
</dbReference>
<protein>
    <submittedName>
        <fullName evidence="6">Holin, SPP1 family</fullName>
    </submittedName>
</protein>
<evidence type="ECO:0000256" key="2">
    <source>
        <dbReference type="ARBA" id="ARBA00022692"/>
    </source>
</evidence>
<proteinExistence type="predicted"/>
<sequence length="105" mass="11843">MKINPENLSLYAKPLARLFILVLTLINQFCTMAGYPLIPIENEAINDFVTGALTLISVFWCYWKNNSFTATAVAADNLKTAIKGLATKKLYDLLEIIEDENKEEK</sequence>
<evidence type="ECO:0000256" key="3">
    <source>
        <dbReference type="ARBA" id="ARBA00022989"/>
    </source>
</evidence>
<dbReference type="InterPro" id="IPR006479">
    <property type="entry name" value="Holin"/>
</dbReference>
<feature type="transmembrane region" description="Helical" evidence="5">
    <location>
        <begin position="44"/>
        <end position="63"/>
    </location>
</feature>
<name>A0AB74EU09_9FIRM</name>
<evidence type="ECO:0000256" key="4">
    <source>
        <dbReference type="ARBA" id="ARBA00023136"/>
    </source>
</evidence>
<keyword evidence="2 5" id="KW-0812">Transmembrane</keyword>
<organism evidence="6 7">
    <name type="scientific">Eubacterium callanderi</name>
    <dbReference type="NCBI Taxonomy" id="53442"/>
    <lineage>
        <taxon>Bacteria</taxon>
        <taxon>Bacillati</taxon>
        <taxon>Bacillota</taxon>
        <taxon>Clostridia</taxon>
        <taxon>Eubacteriales</taxon>
        <taxon>Eubacteriaceae</taxon>
        <taxon>Eubacterium</taxon>
    </lineage>
</organism>
<evidence type="ECO:0000313" key="7">
    <source>
        <dbReference type="Proteomes" id="UP000184012"/>
    </source>
</evidence>